<dbReference type="RefSeq" id="WP_074461987.1">
    <property type="nucleotide sequence ID" value="NZ_FMUR01000007.1"/>
</dbReference>
<feature type="transmembrane region" description="Helical" evidence="6">
    <location>
        <begin position="76"/>
        <end position="95"/>
    </location>
</feature>
<dbReference type="EMBL" id="FMUR01000007">
    <property type="protein sequence ID" value="SCY08367.1"/>
    <property type="molecule type" value="Genomic_DNA"/>
</dbReference>
<evidence type="ECO:0000313" key="8">
    <source>
        <dbReference type="Proteomes" id="UP000183047"/>
    </source>
</evidence>
<evidence type="ECO:0000256" key="6">
    <source>
        <dbReference type="SAM" id="Phobius"/>
    </source>
</evidence>
<evidence type="ECO:0000256" key="3">
    <source>
        <dbReference type="ARBA" id="ARBA00022692"/>
    </source>
</evidence>
<dbReference type="OrthoDB" id="2293709at2"/>
<dbReference type="Gene3D" id="1.20.1250.20">
    <property type="entry name" value="MFS general substrate transporter like domains"/>
    <property type="match status" value="1"/>
</dbReference>
<gene>
    <name evidence="7" type="ORF">SAMN02910451_01333</name>
</gene>
<feature type="transmembrane region" description="Helical" evidence="6">
    <location>
        <begin position="263"/>
        <end position="282"/>
    </location>
</feature>
<keyword evidence="8" id="KW-1185">Reference proteome</keyword>
<evidence type="ECO:0000313" key="7">
    <source>
        <dbReference type="EMBL" id="SCY08367.1"/>
    </source>
</evidence>
<organism evidence="7 8">
    <name type="scientific">Butyrivibrio hungatei</name>
    <dbReference type="NCBI Taxonomy" id="185008"/>
    <lineage>
        <taxon>Bacteria</taxon>
        <taxon>Bacillati</taxon>
        <taxon>Bacillota</taxon>
        <taxon>Clostridia</taxon>
        <taxon>Lachnospirales</taxon>
        <taxon>Lachnospiraceae</taxon>
        <taxon>Butyrivibrio</taxon>
    </lineage>
</organism>
<dbReference type="PANTHER" id="PTHR23513">
    <property type="entry name" value="INTEGRAL MEMBRANE EFFLUX PROTEIN-RELATED"/>
    <property type="match status" value="1"/>
</dbReference>
<feature type="transmembrane region" description="Helical" evidence="6">
    <location>
        <begin position="350"/>
        <end position="376"/>
    </location>
</feature>
<dbReference type="AlphaFoldDB" id="A0A1G5D1E3"/>
<protein>
    <submittedName>
        <fullName evidence="7">Major Facilitator Superfamily protein</fullName>
    </submittedName>
</protein>
<dbReference type="Pfam" id="PF07690">
    <property type="entry name" value="MFS_1"/>
    <property type="match status" value="1"/>
</dbReference>
<evidence type="ECO:0000256" key="2">
    <source>
        <dbReference type="ARBA" id="ARBA00022475"/>
    </source>
</evidence>
<dbReference type="PANTHER" id="PTHR23513:SF6">
    <property type="entry name" value="MAJOR FACILITATOR SUPERFAMILY ASSOCIATED DOMAIN-CONTAINING PROTEIN"/>
    <property type="match status" value="1"/>
</dbReference>
<accession>A0A1G5D1E3</accession>
<feature type="transmembrane region" description="Helical" evidence="6">
    <location>
        <begin position="173"/>
        <end position="190"/>
    </location>
</feature>
<name>A0A1G5D1E3_9FIRM</name>
<dbReference type="GO" id="GO:0022857">
    <property type="term" value="F:transmembrane transporter activity"/>
    <property type="evidence" value="ECO:0007669"/>
    <property type="project" value="InterPro"/>
</dbReference>
<keyword evidence="3 6" id="KW-0812">Transmembrane</keyword>
<feature type="transmembrane region" description="Helical" evidence="6">
    <location>
        <begin position="226"/>
        <end position="251"/>
    </location>
</feature>
<keyword evidence="2" id="KW-1003">Cell membrane</keyword>
<dbReference type="Proteomes" id="UP000183047">
    <property type="component" value="Unassembled WGS sequence"/>
</dbReference>
<sequence length="413" mass="45136">MIEFIRNNKLFSKLAGINLVSKVGDRLFYTAMLTIATSLPSGGIAVMIVSASETLPILLSLFLGVVADKQKNKVRLLVFCSYFRMAMYIGIGLIFRNSPTLILVLFAAGLNFLSDISGNYASALFSPFTKILVQAKDMEQAQGIVSLGTQLVSVLATFIGASLLAYFRESSLAFINAAVFMLVAIMYLGVGPSLKGHEEKIKTLENGNMFSAVKDNIRSFCSDNVLLGNLIQLAMLNGFFGGLTPVFALFINTNNEMMSLSNPVKISLLSGIITVFMIFGNAMTTKFFKRHSIFNINILSDVMILFVGVGFVIDSIWIIMIANSCIAFLLGIVAPRFSAEVVNRYPVERIGGIITCINALLVIAPPVTSLLFPMLATFNINYAYWGIIIYSIILLVICLALAKKNCKKISCYL</sequence>
<comment type="subcellular location">
    <subcellularLocation>
        <location evidence="1">Cell membrane</location>
        <topology evidence="1">Multi-pass membrane protein</topology>
    </subcellularLocation>
</comment>
<feature type="transmembrane region" description="Helical" evidence="6">
    <location>
        <begin position="101"/>
        <end position="123"/>
    </location>
</feature>
<dbReference type="GO" id="GO:0005886">
    <property type="term" value="C:plasma membrane"/>
    <property type="evidence" value="ECO:0007669"/>
    <property type="project" value="UniProtKB-SubCell"/>
</dbReference>
<evidence type="ECO:0000256" key="5">
    <source>
        <dbReference type="ARBA" id="ARBA00023136"/>
    </source>
</evidence>
<dbReference type="InterPro" id="IPR036259">
    <property type="entry name" value="MFS_trans_sf"/>
</dbReference>
<feature type="transmembrane region" description="Helical" evidence="6">
    <location>
        <begin position="294"/>
        <end position="313"/>
    </location>
</feature>
<reference evidence="8" key="1">
    <citation type="submission" date="2016-10" db="EMBL/GenBank/DDBJ databases">
        <authorList>
            <person name="Varghese N."/>
            <person name="Submissions S."/>
        </authorList>
    </citation>
    <scope>NUCLEOTIDE SEQUENCE [LARGE SCALE GENOMIC DNA]</scope>
    <source>
        <strain evidence="8">XBD2006</strain>
    </source>
</reference>
<feature type="transmembrane region" description="Helical" evidence="6">
    <location>
        <begin position="382"/>
        <end position="402"/>
    </location>
</feature>
<keyword evidence="5 6" id="KW-0472">Membrane</keyword>
<evidence type="ECO:0000256" key="4">
    <source>
        <dbReference type="ARBA" id="ARBA00022989"/>
    </source>
</evidence>
<proteinExistence type="predicted"/>
<dbReference type="InterPro" id="IPR011701">
    <property type="entry name" value="MFS"/>
</dbReference>
<keyword evidence="4 6" id="KW-1133">Transmembrane helix</keyword>
<feature type="transmembrane region" description="Helical" evidence="6">
    <location>
        <begin position="319"/>
        <end position="338"/>
    </location>
</feature>
<dbReference type="SUPFAM" id="SSF103473">
    <property type="entry name" value="MFS general substrate transporter"/>
    <property type="match status" value="1"/>
</dbReference>
<feature type="transmembrane region" description="Helical" evidence="6">
    <location>
        <begin position="144"/>
        <end position="167"/>
    </location>
</feature>
<feature type="transmembrane region" description="Helical" evidence="6">
    <location>
        <begin position="42"/>
        <end position="64"/>
    </location>
</feature>
<evidence type="ECO:0000256" key="1">
    <source>
        <dbReference type="ARBA" id="ARBA00004651"/>
    </source>
</evidence>